<accession>A0ABQ8BF58</accession>
<evidence type="ECO:0000313" key="2">
    <source>
        <dbReference type="Proteomes" id="UP000824890"/>
    </source>
</evidence>
<name>A0ABQ8BF58_BRANA</name>
<dbReference type="Proteomes" id="UP000824890">
    <property type="component" value="Unassembled WGS sequence"/>
</dbReference>
<proteinExistence type="predicted"/>
<comment type="caution">
    <text evidence="1">The sequence shown here is derived from an EMBL/GenBank/DDBJ whole genome shotgun (WGS) entry which is preliminary data.</text>
</comment>
<evidence type="ECO:0000313" key="1">
    <source>
        <dbReference type="EMBL" id="KAH0903333.1"/>
    </source>
</evidence>
<reference evidence="1 2" key="1">
    <citation type="submission" date="2021-05" db="EMBL/GenBank/DDBJ databases">
        <title>Genome Assembly of Synthetic Allotetraploid Brassica napus Reveals Homoeologous Exchanges between Subgenomes.</title>
        <authorList>
            <person name="Davis J.T."/>
        </authorList>
    </citation>
    <scope>NUCLEOTIDE SEQUENCE [LARGE SCALE GENOMIC DNA]</scope>
    <source>
        <strain evidence="2">cv. Da-Ae</strain>
        <tissue evidence="1">Seedling</tissue>
    </source>
</reference>
<protein>
    <submittedName>
        <fullName evidence="1">Uncharacterized protein</fullName>
    </submittedName>
</protein>
<sequence>MVGRCRNFFVTRLLRFWEACNVKKGGELMGIDLVLLDRKRSENVSYVTLYLFVVNSDPWHCKLQFDSLRRQSSMNSSYLQRETERVRPQEDIIIDSVRTESLCAQLPTTGFRHHILCIRGSRYYLWRTFGERYWYMRLNF</sequence>
<keyword evidence="2" id="KW-1185">Reference proteome</keyword>
<dbReference type="EMBL" id="JAGKQM010000011">
    <property type="protein sequence ID" value="KAH0903333.1"/>
    <property type="molecule type" value="Genomic_DNA"/>
</dbReference>
<gene>
    <name evidence="1" type="ORF">HID58_042836</name>
</gene>
<organism evidence="1 2">
    <name type="scientific">Brassica napus</name>
    <name type="common">Rape</name>
    <dbReference type="NCBI Taxonomy" id="3708"/>
    <lineage>
        <taxon>Eukaryota</taxon>
        <taxon>Viridiplantae</taxon>
        <taxon>Streptophyta</taxon>
        <taxon>Embryophyta</taxon>
        <taxon>Tracheophyta</taxon>
        <taxon>Spermatophyta</taxon>
        <taxon>Magnoliopsida</taxon>
        <taxon>eudicotyledons</taxon>
        <taxon>Gunneridae</taxon>
        <taxon>Pentapetalae</taxon>
        <taxon>rosids</taxon>
        <taxon>malvids</taxon>
        <taxon>Brassicales</taxon>
        <taxon>Brassicaceae</taxon>
        <taxon>Brassiceae</taxon>
        <taxon>Brassica</taxon>
    </lineage>
</organism>